<dbReference type="Gene3D" id="1.20.5.320">
    <property type="entry name" value="6-Phosphogluconate Dehydrogenase, domain 3"/>
    <property type="match status" value="2"/>
</dbReference>
<feature type="compositionally biased region" description="Pro residues" evidence="3">
    <location>
        <begin position="977"/>
        <end position="991"/>
    </location>
</feature>
<evidence type="ECO:0000259" key="5">
    <source>
        <dbReference type="PROSITE" id="PS50060"/>
    </source>
</evidence>
<organism evidence="7 8">
    <name type="scientific">Necator americanus</name>
    <name type="common">Human hookworm</name>
    <dbReference type="NCBI Taxonomy" id="51031"/>
    <lineage>
        <taxon>Eukaryota</taxon>
        <taxon>Metazoa</taxon>
        <taxon>Ecdysozoa</taxon>
        <taxon>Nematoda</taxon>
        <taxon>Chromadorea</taxon>
        <taxon>Rhabditida</taxon>
        <taxon>Rhabditina</taxon>
        <taxon>Rhabditomorpha</taxon>
        <taxon>Strongyloidea</taxon>
        <taxon>Ancylostomatidae</taxon>
        <taxon>Bunostominae</taxon>
        <taxon>Necator</taxon>
    </lineage>
</organism>
<dbReference type="InterPro" id="IPR003961">
    <property type="entry name" value="FN3_dom"/>
</dbReference>
<evidence type="ECO:0000256" key="4">
    <source>
        <dbReference type="SAM" id="SignalP"/>
    </source>
</evidence>
<evidence type="ECO:0000256" key="2">
    <source>
        <dbReference type="ARBA" id="ARBA00023119"/>
    </source>
</evidence>
<dbReference type="PANTHER" id="PTHR24023:SF1034">
    <property type="entry name" value="COLLAGEN ALPHA-1(XVIII) CHAIN"/>
    <property type="match status" value="1"/>
</dbReference>
<keyword evidence="4" id="KW-0732">Signal</keyword>
<feature type="compositionally biased region" description="Pro residues" evidence="3">
    <location>
        <begin position="757"/>
        <end position="769"/>
    </location>
</feature>
<dbReference type="SMART" id="SM00137">
    <property type="entry name" value="MAM"/>
    <property type="match status" value="1"/>
</dbReference>
<dbReference type="InterPro" id="IPR013783">
    <property type="entry name" value="Ig-like_fold"/>
</dbReference>
<feature type="region of interest" description="Disordered" evidence="3">
    <location>
        <begin position="943"/>
        <end position="1024"/>
    </location>
</feature>
<comment type="caution">
    <text evidence="7">The sequence shown here is derived from an EMBL/GenBank/DDBJ whole genome shotgun (WGS) entry which is preliminary data.</text>
</comment>
<dbReference type="InterPro" id="IPR008160">
    <property type="entry name" value="Collagen"/>
</dbReference>
<evidence type="ECO:0000256" key="1">
    <source>
        <dbReference type="ARBA" id="ARBA00022737"/>
    </source>
</evidence>
<dbReference type="Gene3D" id="3.10.100.10">
    <property type="entry name" value="Mannose-Binding Protein A, subunit A"/>
    <property type="match status" value="1"/>
</dbReference>
<dbReference type="Pfam" id="PF20010">
    <property type="entry name" value="Collagen_trimer"/>
    <property type="match status" value="1"/>
</dbReference>
<evidence type="ECO:0000256" key="3">
    <source>
        <dbReference type="SAM" id="MobiDB-lite"/>
    </source>
</evidence>
<dbReference type="InterPro" id="IPR016186">
    <property type="entry name" value="C-type_lectin-like/link_sf"/>
</dbReference>
<dbReference type="EMBL" id="JAVFWL010000001">
    <property type="protein sequence ID" value="KAK6727997.1"/>
    <property type="molecule type" value="Genomic_DNA"/>
</dbReference>
<dbReference type="InterPro" id="IPR010515">
    <property type="entry name" value="Collagenase_NC10/endostatin"/>
</dbReference>
<dbReference type="InterPro" id="IPR045463">
    <property type="entry name" value="XV/XVIII_trimerization_dom"/>
</dbReference>
<dbReference type="SUPFAM" id="SSF49899">
    <property type="entry name" value="Concanavalin A-like lectins/glucanases"/>
    <property type="match status" value="2"/>
</dbReference>
<evidence type="ECO:0000259" key="6">
    <source>
        <dbReference type="PROSITE" id="PS50853"/>
    </source>
</evidence>
<dbReference type="SMART" id="SM00060">
    <property type="entry name" value="FN3"/>
    <property type="match status" value="2"/>
</dbReference>
<feature type="signal peptide" evidence="4">
    <location>
        <begin position="1"/>
        <end position="19"/>
    </location>
</feature>
<dbReference type="Gene3D" id="2.60.120.200">
    <property type="match status" value="2"/>
</dbReference>
<gene>
    <name evidence="7" type="primary">Necator_chrI.g1700</name>
    <name evidence="7" type="ORF">RB195_005574</name>
</gene>
<evidence type="ECO:0008006" key="9">
    <source>
        <dbReference type="Google" id="ProtNLM"/>
    </source>
</evidence>
<sequence>MRLLIVSLLFYGTFPRFYAALDVIPNDSAASFQRRMVVPLPLSRSRSFSYLQSFIRFVAKDQLRVPDRPENVRVRTTATTATLWWDAPSDRSTLVRGYTISYGVATPSRRIVIEGANTNSFTLNRLEPDTDYVFAVGAYNEADGEDGEPVLLSARTLPSDGTPAFSLWPPIAVRANSPSPGVVLVTWEDPNPEQDIENEIDGTQRHYLIQYGIYQSEQLAKMRSNSRTVKLTGLLPGKEYEIAVKVVGDDGRESPWSIRDIVLTPPDPTQEISRYDWECDFEKDLCGMRNGDGVQWIRAGGTPPADSGNQYIAIDTDPAPYHFSSLYSPMFNMKTSAFLCLQFNYFLKPTNDGQLYVELRDEKKTSKKQLLRISLLKLPAQKWKEITIPLPAQKSPFKIFFEVTWKTKTPWIALDRVRLSSGVCPFHPQSVRLAQIGDGETEVDLLVPVESALNSDPRVFRAKGIDSLPAIGIQRGVEIAVPYRLYLPRRFFPQFSLLASVKPMDRRGGYLFAIVNPYDTMVDVGVLLEPAGSGQTNISLIYSSRRDATSRAIASFIVPEFVQQWTQIAFEVNKDSVTLYFKCIRFAEREISDLPQLVMEDAHKLYIGSAGPILGSGFEGAIQELKIIDDPSEAAKQCDELWSDDEGSGLDHFKDQAVDKTEVVELPPAPTPPPPLPMDLHGKVVHESPQSGLKGERGEPGPPGVCIQQCRDGLPGPSGPIGPQGPQGIEGPRGPPGPPGEPGYVQTSPYGGEVQPVPGPPGPPGPPGHQGPQGIQGPRGETGFPGRDGRDFQGLSERDIELIVRHPLLKGEKGECVHTTTTVFQPSPIDNALPQYDRDHHRRGLKGEKGDRGMPGPPGPSGPPGPPGVPGAPGMSHPVSYGGDSSVVRVYPSTHELFSSRVPIGTLAFATATQQLYIKVNNGWKEVMLGAFHPIVEQRQSLETARPIARPAPSVPRREQTGPAPPPPYPSQLRTHPSPPHTRNPSTNPPYPKDEPASPILPYQMETPVPSPRFHPRPPTDQLPTQHVDAVIHLIALNTPYDGNMRGMRGADLQCYREARMAGFTTTFRAMLSSNVQDMLRIVHTVDWDTPVVNIRGEHLFASWRAVLNDGQRSTRPLYSFDRRDVISDDQWPDKRIWHGSKTGGIRAGDYCDGWRANYASLSAMAGDPRIPGGLISHAQLVSCDQKLIVLCVENMSKYHGDRILKKKRMGEFIF</sequence>
<dbReference type="Pfam" id="PF00041">
    <property type="entry name" value="fn3"/>
    <property type="match status" value="2"/>
</dbReference>
<feature type="compositionally biased region" description="Pro residues" evidence="3">
    <location>
        <begin position="667"/>
        <end position="677"/>
    </location>
</feature>
<feature type="compositionally biased region" description="Pro residues" evidence="3">
    <location>
        <begin position="855"/>
        <end position="870"/>
    </location>
</feature>
<accession>A0ABR1BNJ4</accession>
<feature type="chain" id="PRO_5047209974" description="Fibronectin type III domain protein" evidence="4">
    <location>
        <begin position="20"/>
        <end position="1215"/>
    </location>
</feature>
<dbReference type="InterPro" id="IPR013320">
    <property type="entry name" value="ConA-like_dom_sf"/>
</dbReference>
<evidence type="ECO:0000313" key="7">
    <source>
        <dbReference type="EMBL" id="KAK6727997.1"/>
    </source>
</evidence>
<feature type="domain" description="Fibronectin type-III" evidence="6">
    <location>
        <begin position="65"/>
        <end position="159"/>
    </location>
</feature>
<dbReference type="SMART" id="SM00210">
    <property type="entry name" value="TSPN"/>
    <property type="match status" value="1"/>
</dbReference>
<name>A0ABR1BNJ4_NECAM</name>
<dbReference type="InterPro" id="IPR050149">
    <property type="entry name" value="Collagen_superfamily"/>
</dbReference>
<feature type="compositionally biased region" description="Low complexity" evidence="3">
    <location>
        <begin position="770"/>
        <end position="779"/>
    </location>
</feature>
<dbReference type="Gene3D" id="2.60.40.10">
    <property type="entry name" value="Immunoglobulins"/>
    <property type="match status" value="2"/>
</dbReference>
<dbReference type="Gene3D" id="3.40.1620.70">
    <property type="match status" value="1"/>
</dbReference>
<dbReference type="InterPro" id="IPR016187">
    <property type="entry name" value="CTDL_fold"/>
</dbReference>
<reference evidence="7 8" key="1">
    <citation type="submission" date="2023-08" db="EMBL/GenBank/DDBJ databases">
        <title>A Necator americanus chromosomal reference genome.</title>
        <authorList>
            <person name="Ilik V."/>
            <person name="Petrzelkova K.J."/>
            <person name="Pardy F."/>
            <person name="Fuh T."/>
            <person name="Niatou-Singa F.S."/>
            <person name="Gouil Q."/>
            <person name="Baker L."/>
            <person name="Ritchie M.E."/>
            <person name="Jex A.R."/>
            <person name="Gazzola D."/>
            <person name="Li H."/>
            <person name="Toshio Fujiwara R."/>
            <person name="Zhan B."/>
            <person name="Aroian R.V."/>
            <person name="Pafco B."/>
            <person name="Schwarz E.M."/>
        </authorList>
    </citation>
    <scope>NUCLEOTIDE SEQUENCE [LARGE SCALE GENOMIC DNA]</scope>
    <source>
        <strain evidence="7 8">Aroian</strain>
        <tissue evidence="7">Whole animal</tissue>
    </source>
</reference>
<protein>
    <recommendedName>
        <fullName evidence="9">Fibronectin type III domain protein</fullName>
    </recommendedName>
</protein>
<feature type="region of interest" description="Disordered" evidence="3">
    <location>
        <begin position="666"/>
        <end position="792"/>
    </location>
</feature>
<evidence type="ECO:0000313" key="8">
    <source>
        <dbReference type="Proteomes" id="UP001303046"/>
    </source>
</evidence>
<feature type="domain" description="Fibronectin type-III" evidence="6">
    <location>
        <begin position="169"/>
        <end position="267"/>
    </location>
</feature>
<dbReference type="Pfam" id="PF00629">
    <property type="entry name" value="MAM"/>
    <property type="match status" value="1"/>
</dbReference>
<dbReference type="Proteomes" id="UP001303046">
    <property type="component" value="Unassembled WGS sequence"/>
</dbReference>
<dbReference type="SUPFAM" id="SSF56436">
    <property type="entry name" value="C-type lectin-like"/>
    <property type="match status" value="1"/>
</dbReference>
<keyword evidence="8" id="KW-1185">Reference proteome</keyword>
<feature type="domain" description="MAM" evidence="5">
    <location>
        <begin position="277"/>
        <end position="426"/>
    </location>
</feature>
<proteinExistence type="predicted"/>
<dbReference type="SUPFAM" id="SSF49265">
    <property type="entry name" value="Fibronectin type III"/>
    <property type="match status" value="1"/>
</dbReference>
<dbReference type="PROSITE" id="PS50853">
    <property type="entry name" value="FN3"/>
    <property type="match status" value="2"/>
</dbReference>
<dbReference type="CDD" id="cd00063">
    <property type="entry name" value="FN3"/>
    <property type="match status" value="2"/>
</dbReference>
<dbReference type="InterPro" id="IPR036116">
    <property type="entry name" value="FN3_sf"/>
</dbReference>
<dbReference type="Pfam" id="PF06482">
    <property type="entry name" value="Endostatin"/>
    <property type="match status" value="1"/>
</dbReference>
<dbReference type="InterPro" id="IPR000998">
    <property type="entry name" value="MAM_dom"/>
</dbReference>
<keyword evidence="1" id="KW-0677">Repeat</keyword>
<feature type="compositionally biased region" description="Pro residues" evidence="3">
    <location>
        <begin position="1009"/>
        <end position="1021"/>
    </location>
</feature>
<dbReference type="InterPro" id="IPR048287">
    <property type="entry name" value="TSPN-like_N"/>
</dbReference>
<keyword evidence="2" id="KW-0176">Collagen</keyword>
<dbReference type="PROSITE" id="PS50060">
    <property type="entry name" value="MAM_2"/>
    <property type="match status" value="1"/>
</dbReference>
<dbReference type="PANTHER" id="PTHR24023">
    <property type="entry name" value="COLLAGEN ALPHA"/>
    <property type="match status" value="1"/>
</dbReference>
<feature type="region of interest" description="Disordered" evidence="3">
    <location>
        <begin position="827"/>
        <end position="880"/>
    </location>
</feature>
<dbReference type="Pfam" id="PF01391">
    <property type="entry name" value="Collagen"/>
    <property type="match status" value="1"/>
</dbReference>
<dbReference type="CDD" id="cd06263">
    <property type="entry name" value="MAM"/>
    <property type="match status" value="1"/>
</dbReference>